<comment type="caution">
    <text evidence="1">The sequence shown here is derived from an EMBL/GenBank/DDBJ whole genome shotgun (WGS) entry which is preliminary data.</text>
</comment>
<accession>A0A9N9JXY8</accession>
<protein>
    <submittedName>
        <fullName evidence="1">17970_t:CDS:1</fullName>
    </submittedName>
</protein>
<sequence>IWVYDEKPLTSRPIPPNLKPAQCFTHLYKNEKATHFFKAPNTTAE</sequence>
<name>A0A9N9JXY8_9GLOM</name>
<gene>
    <name evidence="1" type="ORF">DERYTH_LOCUS23418</name>
</gene>
<dbReference type="EMBL" id="CAJVPY010035612">
    <property type="protein sequence ID" value="CAG8801233.1"/>
    <property type="molecule type" value="Genomic_DNA"/>
</dbReference>
<dbReference type="Proteomes" id="UP000789405">
    <property type="component" value="Unassembled WGS sequence"/>
</dbReference>
<dbReference type="AlphaFoldDB" id="A0A9N9JXY8"/>
<proteinExistence type="predicted"/>
<organism evidence="1 2">
    <name type="scientific">Dentiscutata erythropus</name>
    <dbReference type="NCBI Taxonomy" id="1348616"/>
    <lineage>
        <taxon>Eukaryota</taxon>
        <taxon>Fungi</taxon>
        <taxon>Fungi incertae sedis</taxon>
        <taxon>Mucoromycota</taxon>
        <taxon>Glomeromycotina</taxon>
        <taxon>Glomeromycetes</taxon>
        <taxon>Diversisporales</taxon>
        <taxon>Gigasporaceae</taxon>
        <taxon>Dentiscutata</taxon>
    </lineage>
</organism>
<evidence type="ECO:0000313" key="1">
    <source>
        <dbReference type="EMBL" id="CAG8801233.1"/>
    </source>
</evidence>
<feature type="non-terminal residue" evidence="1">
    <location>
        <position position="1"/>
    </location>
</feature>
<reference evidence="1" key="1">
    <citation type="submission" date="2021-06" db="EMBL/GenBank/DDBJ databases">
        <authorList>
            <person name="Kallberg Y."/>
            <person name="Tangrot J."/>
            <person name="Rosling A."/>
        </authorList>
    </citation>
    <scope>NUCLEOTIDE SEQUENCE</scope>
    <source>
        <strain evidence="1">MA453B</strain>
    </source>
</reference>
<keyword evidence="2" id="KW-1185">Reference proteome</keyword>
<feature type="non-terminal residue" evidence="1">
    <location>
        <position position="45"/>
    </location>
</feature>
<evidence type="ECO:0000313" key="2">
    <source>
        <dbReference type="Proteomes" id="UP000789405"/>
    </source>
</evidence>